<feature type="non-terminal residue" evidence="1">
    <location>
        <position position="81"/>
    </location>
</feature>
<keyword evidence="2" id="KW-1185">Reference proteome</keyword>
<accession>A0AAN5I8X1</accession>
<sequence>LSSLRMTLLQVGLTNVSEKTMKEVENMLHEQFLRLEKKLSEEYRYSALLAEIIEGDFQYRKMGYKSLAEIEHQRATRLLLS</sequence>
<dbReference type="AlphaFoldDB" id="A0AAN5I8X1"/>
<proteinExistence type="predicted"/>
<gene>
    <name evidence="1" type="ORF">PMAYCL1PPCAC_24751</name>
</gene>
<evidence type="ECO:0000313" key="2">
    <source>
        <dbReference type="Proteomes" id="UP001328107"/>
    </source>
</evidence>
<reference evidence="2" key="1">
    <citation type="submission" date="2022-10" db="EMBL/GenBank/DDBJ databases">
        <title>Genome assembly of Pristionchus species.</title>
        <authorList>
            <person name="Yoshida K."/>
            <person name="Sommer R.J."/>
        </authorList>
    </citation>
    <scope>NUCLEOTIDE SEQUENCE [LARGE SCALE GENOMIC DNA]</scope>
    <source>
        <strain evidence="2">RS5460</strain>
    </source>
</reference>
<dbReference type="EMBL" id="BTRK01000005">
    <property type="protein sequence ID" value="GMR54556.1"/>
    <property type="molecule type" value="Genomic_DNA"/>
</dbReference>
<organism evidence="1 2">
    <name type="scientific">Pristionchus mayeri</name>
    <dbReference type="NCBI Taxonomy" id="1317129"/>
    <lineage>
        <taxon>Eukaryota</taxon>
        <taxon>Metazoa</taxon>
        <taxon>Ecdysozoa</taxon>
        <taxon>Nematoda</taxon>
        <taxon>Chromadorea</taxon>
        <taxon>Rhabditida</taxon>
        <taxon>Rhabditina</taxon>
        <taxon>Diplogasteromorpha</taxon>
        <taxon>Diplogasteroidea</taxon>
        <taxon>Neodiplogasteridae</taxon>
        <taxon>Pristionchus</taxon>
    </lineage>
</organism>
<dbReference type="Proteomes" id="UP001328107">
    <property type="component" value="Unassembled WGS sequence"/>
</dbReference>
<protein>
    <submittedName>
        <fullName evidence="1">Uncharacterized protein</fullName>
    </submittedName>
</protein>
<feature type="non-terminal residue" evidence="1">
    <location>
        <position position="1"/>
    </location>
</feature>
<name>A0AAN5I8X1_9BILA</name>
<comment type="caution">
    <text evidence="1">The sequence shown here is derived from an EMBL/GenBank/DDBJ whole genome shotgun (WGS) entry which is preliminary data.</text>
</comment>
<evidence type="ECO:0000313" key="1">
    <source>
        <dbReference type="EMBL" id="GMR54556.1"/>
    </source>
</evidence>